<dbReference type="PANTHER" id="PTHR32432:SF3">
    <property type="entry name" value="ETHANOLAMINE UTILIZATION PROTEIN EUTJ"/>
    <property type="match status" value="1"/>
</dbReference>
<dbReference type="InterPro" id="IPR050696">
    <property type="entry name" value="FtsA/MreB"/>
</dbReference>
<reference evidence="2 3" key="1">
    <citation type="journal article" date="2017" name="Int. J. Syst. Evol. Microbiol.">
        <title>Desulfovibrio senegalensis sp. nov., a mesophilic sulfate reducer isolated from marine sediment.</title>
        <authorList>
            <person name="Thioye A."/>
            <person name="Gam Z.B.A."/>
            <person name="Mbengue M."/>
            <person name="Cayol J.L."/>
            <person name="Joseph-Bartoli M."/>
            <person name="Toure-Kane C."/>
            <person name="Labat M."/>
        </authorList>
    </citation>
    <scope>NUCLEOTIDE SEQUENCE [LARGE SCALE GENOMIC DNA]</scope>
    <source>
        <strain evidence="2 3">DSM 101509</strain>
    </source>
</reference>
<evidence type="ECO:0000313" key="3">
    <source>
        <dbReference type="Proteomes" id="UP000438699"/>
    </source>
</evidence>
<proteinExistence type="predicted"/>
<gene>
    <name evidence="2" type="ORF">F8A88_10790</name>
</gene>
<dbReference type="Gene3D" id="3.30.1490.300">
    <property type="match status" value="1"/>
</dbReference>
<name>A0A6N6N121_9BACT</name>
<evidence type="ECO:0000313" key="2">
    <source>
        <dbReference type="EMBL" id="KAB1441423.1"/>
    </source>
</evidence>
<evidence type="ECO:0000259" key="1">
    <source>
        <dbReference type="Pfam" id="PF12693"/>
    </source>
</evidence>
<dbReference type="PANTHER" id="PTHR32432">
    <property type="entry name" value="CELL DIVISION PROTEIN FTSA-RELATED"/>
    <property type="match status" value="1"/>
</dbReference>
<dbReference type="InterPro" id="IPR043129">
    <property type="entry name" value="ATPase_NBD"/>
</dbReference>
<keyword evidence="3" id="KW-1185">Reference proteome</keyword>
<dbReference type="AlphaFoldDB" id="A0A6N6N121"/>
<dbReference type="SUPFAM" id="SSF53067">
    <property type="entry name" value="Actin-like ATPase domain"/>
    <property type="match status" value="2"/>
</dbReference>
<organism evidence="2 3">
    <name type="scientific">Pseudodesulfovibrio senegalensis</name>
    <dbReference type="NCBI Taxonomy" id="1721087"/>
    <lineage>
        <taxon>Bacteria</taxon>
        <taxon>Pseudomonadati</taxon>
        <taxon>Thermodesulfobacteriota</taxon>
        <taxon>Desulfovibrionia</taxon>
        <taxon>Desulfovibrionales</taxon>
        <taxon>Desulfovibrionaceae</taxon>
    </lineage>
</organism>
<dbReference type="InterPro" id="IPR025691">
    <property type="entry name" value="GspL_pp_dom"/>
</dbReference>
<protein>
    <recommendedName>
        <fullName evidence="1">GspL periplasmic domain-containing protein</fullName>
    </recommendedName>
</protein>
<sequence>MASTLIVDVADGQISLVRLEGRGRKALVTGCAVMPAPDHDAESDALPQSLPQAVADAAADLAARHSLLADACVLGMDSRLAFLREYVFPFSSHRKIDSAMRFQLLEESPVPLDDLVLSSVRGPAVEAGTHVAAAALRREDVRAWLDAFDEAGMPVSGMKLDMDGLAACCPEAGPGRVVAVDMGVTRTVAAFMDGGKLLAGRIADMGEQDVLEALHRDCSLSRDAAERTLVFADMTEGGDSKAGSAEARATDCLRQGLENLCAALRRELALFQRHHGFWPEEMVVGGALSRVRGLKGVLEKHFDCRVRLWAEECAPAGAYDSVAERCGYMRAHGLANSLGRSGQSFDFCRGEFARSAGVTLGSSAVRRAAVFGGGMALAFLALALATAHSRSRRADELQQQVALVYKKALGSVRAGLSPMQYESIVRQRMAALNASRNADGQGSVLDVLAAVHGAAGAAPAVQLGELTLDRRRVAFKGTAPGFDAVERLRAALQESDLFAVAAIKESTAVNKGEGIRFAMELERVR</sequence>
<accession>A0A6N6N121</accession>
<feature type="domain" description="GspL periplasmic" evidence="1">
    <location>
        <begin position="366"/>
        <end position="501"/>
    </location>
</feature>
<dbReference type="Pfam" id="PF12693">
    <property type="entry name" value="GspL_C"/>
    <property type="match status" value="1"/>
</dbReference>
<dbReference type="OrthoDB" id="5449875at2"/>
<dbReference type="Proteomes" id="UP000438699">
    <property type="component" value="Unassembled WGS sequence"/>
</dbReference>
<comment type="caution">
    <text evidence="2">The sequence shown here is derived from an EMBL/GenBank/DDBJ whole genome shotgun (WGS) entry which is preliminary data.</text>
</comment>
<dbReference type="Gene3D" id="3.30.420.40">
    <property type="match status" value="2"/>
</dbReference>
<dbReference type="RefSeq" id="WP_151151166.1">
    <property type="nucleotide sequence ID" value="NZ_WAIE01000004.1"/>
</dbReference>
<dbReference type="EMBL" id="WAIE01000004">
    <property type="protein sequence ID" value="KAB1441423.1"/>
    <property type="molecule type" value="Genomic_DNA"/>
</dbReference>